<keyword evidence="3" id="KW-0732">Signal</keyword>
<organism evidence="5 6">
    <name type="scientific">Callithrix jacchus</name>
    <name type="common">White-tufted-ear marmoset</name>
    <name type="synonym">Simia Jacchus</name>
    <dbReference type="NCBI Taxonomy" id="9483"/>
    <lineage>
        <taxon>Eukaryota</taxon>
        <taxon>Metazoa</taxon>
        <taxon>Chordata</taxon>
        <taxon>Craniata</taxon>
        <taxon>Vertebrata</taxon>
        <taxon>Euteleostomi</taxon>
        <taxon>Mammalia</taxon>
        <taxon>Eutheria</taxon>
        <taxon>Euarchontoglires</taxon>
        <taxon>Primates</taxon>
        <taxon>Haplorrhini</taxon>
        <taxon>Platyrrhini</taxon>
        <taxon>Cebidae</taxon>
        <taxon>Callitrichinae</taxon>
        <taxon>Callithrix</taxon>
        <taxon>Callithrix</taxon>
    </lineage>
</organism>
<name>A0A8I3WW94_CALJA</name>
<evidence type="ECO:0000313" key="5">
    <source>
        <dbReference type="Ensembl" id="ENSCJAP00000082862.1"/>
    </source>
</evidence>
<reference evidence="5 6" key="1">
    <citation type="submission" date="2009-03" db="EMBL/GenBank/DDBJ databases">
        <authorList>
            <person name="Warren W."/>
            <person name="Ye L."/>
            <person name="Minx P."/>
            <person name="Worley K."/>
            <person name="Gibbs R."/>
            <person name="Wilson R.K."/>
        </authorList>
    </citation>
    <scope>NUCLEOTIDE SEQUENCE [LARGE SCALE GENOMIC DNA]</scope>
</reference>
<dbReference type="GO" id="GO:0005615">
    <property type="term" value="C:extracellular space"/>
    <property type="evidence" value="ECO:0007669"/>
    <property type="project" value="InterPro"/>
</dbReference>
<evidence type="ECO:0000256" key="3">
    <source>
        <dbReference type="SAM" id="SignalP"/>
    </source>
</evidence>
<feature type="signal peptide" evidence="3">
    <location>
        <begin position="1"/>
        <end position="19"/>
    </location>
</feature>
<dbReference type="Gene3D" id="2.30.39.10">
    <property type="entry name" value="Alpha-1-antitrypsin, domain 1"/>
    <property type="match status" value="1"/>
</dbReference>
<dbReference type="Ensembl" id="ENSCJAT00000135981.1">
    <property type="protein sequence ID" value="ENSCJAP00000082862.1"/>
    <property type="gene ID" value="ENSCJAG00000009846.5"/>
</dbReference>
<dbReference type="Gene3D" id="3.30.497.10">
    <property type="entry name" value="Antithrombin, subunit I, domain 2"/>
    <property type="match status" value="1"/>
</dbReference>
<dbReference type="SUPFAM" id="SSF56574">
    <property type="entry name" value="Serpins"/>
    <property type="match status" value="1"/>
</dbReference>
<evidence type="ECO:0000256" key="2">
    <source>
        <dbReference type="RuleBase" id="RU000411"/>
    </source>
</evidence>
<evidence type="ECO:0000256" key="1">
    <source>
        <dbReference type="ARBA" id="ARBA00009500"/>
    </source>
</evidence>
<comment type="similarity">
    <text evidence="1 2">Belongs to the serpin family.</text>
</comment>
<protein>
    <recommendedName>
        <fullName evidence="4">Serpin domain-containing protein</fullName>
    </recommendedName>
</protein>
<sequence>MQLFLFLCLVLLSPPGASLYRHHSREVKNRVKDLHVGDMVAPSSRKDFTFDLYRALAATAPSQNVVFSPVSVSMSLAMLSLGAGSSTKTQILEGLGLNLQEGSEEELHRGFQQLLQELNQPRDGFQLSLGNALFTDPVMDVRDTFLSAMKTMYLSDTFPTNFRDSVGALKQINDYVAKQTKGKIVDLLKNLDSNAVMVMVNYIFFKAKWETSFNHKDTQEQDFYVTSETVVRVPMMSHEDHYYYFLDRNLSCRVVGVPYQGNATALFILPGEGKMQQVENGLSEKTLRKWLKMLRKRQFELYLPKFSIEGSYQLDKVLPKLGISDVFTSHADLSGISNHSNIQVSEVGPKAPVHLLSKIYSILFYSFYSTLPHSIPLHFTPLHSSPLHSIPLHSTLFHFTPLHSTPLHSSPLHSIPLHSTLFHFTPLHSTPLQPTPFHSTPFHSIPFYSTAFHFTPVQPTPFHSPPFHSIPFYSTAFHSTPLQPTPFHSPPFHSIPFYSTAFHSTPLQPTPFHSPPFHSIPFYSTAFHSTPLQPTPFHSPPFHSIPFYSTAFHSTPLQPTPFHSPPFHSIPFYSTAFHSTPLQPTPFHSPPFHSIPFYSTAFHSTPLQPTPFHSTPFHSIPFYSIAFHSTPLQSTPFHSPPLHSTPLLHSISLHSSISFHSRPLHSTPLHSILFYSILLYSIP</sequence>
<dbReference type="InterPro" id="IPR042185">
    <property type="entry name" value="Serpin_sf_2"/>
</dbReference>
<feature type="chain" id="PRO_5035306794" description="Serpin domain-containing protein" evidence="3">
    <location>
        <begin position="20"/>
        <end position="683"/>
    </location>
</feature>
<reference evidence="5" key="2">
    <citation type="submission" date="2025-08" db="UniProtKB">
        <authorList>
            <consortium name="Ensembl"/>
        </authorList>
    </citation>
    <scope>IDENTIFICATION</scope>
</reference>
<keyword evidence="6" id="KW-1185">Reference proteome</keyword>
<evidence type="ECO:0000259" key="4">
    <source>
        <dbReference type="SMART" id="SM00093"/>
    </source>
</evidence>
<accession>A0A8I3WW94</accession>
<dbReference type="PANTHER" id="PTHR11461">
    <property type="entry name" value="SERINE PROTEASE INHIBITOR, SERPIN"/>
    <property type="match status" value="1"/>
</dbReference>
<dbReference type="InterPro" id="IPR000215">
    <property type="entry name" value="Serpin_fam"/>
</dbReference>
<dbReference type="InterPro" id="IPR023796">
    <property type="entry name" value="Serpin_dom"/>
</dbReference>
<feature type="domain" description="Serpin" evidence="4">
    <location>
        <begin position="50"/>
        <end position="371"/>
    </location>
</feature>
<dbReference type="GeneTree" id="ENSGT00940000162217"/>
<dbReference type="SMART" id="SM00093">
    <property type="entry name" value="SERPIN"/>
    <property type="match status" value="1"/>
</dbReference>
<reference evidence="5" key="3">
    <citation type="submission" date="2025-09" db="UniProtKB">
        <authorList>
            <consortium name="Ensembl"/>
        </authorList>
    </citation>
    <scope>IDENTIFICATION</scope>
</reference>
<dbReference type="Proteomes" id="UP000008225">
    <property type="component" value="Chromosome 10"/>
</dbReference>
<proteinExistence type="inferred from homology"/>
<dbReference type="FunFam" id="3.30.497.10:FF:000001">
    <property type="entry name" value="Serine protease inhibitor"/>
    <property type="match status" value="1"/>
</dbReference>
<evidence type="ECO:0000313" key="6">
    <source>
        <dbReference type="Proteomes" id="UP000008225"/>
    </source>
</evidence>
<gene>
    <name evidence="5" type="primary">LOC100413803</name>
</gene>
<dbReference type="Pfam" id="PF00079">
    <property type="entry name" value="Serpin"/>
    <property type="match status" value="1"/>
</dbReference>
<dbReference type="PANTHER" id="PTHR11461:SF274">
    <property type="entry name" value="PLASMA SERINE PROTEASE INHIBITOR"/>
    <property type="match status" value="1"/>
</dbReference>
<dbReference type="AlphaFoldDB" id="A0A8I3WW94"/>
<dbReference type="InterPro" id="IPR036186">
    <property type="entry name" value="Serpin_sf"/>
</dbReference>
<dbReference type="GO" id="GO:0004867">
    <property type="term" value="F:serine-type endopeptidase inhibitor activity"/>
    <property type="evidence" value="ECO:0007669"/>
    <property type="project" value="InterPro"/>
</dbReference>
<dbReference type="InterPro" id="IPR042178">
    <property type="entry name" value="Serpin_sf_1"/>
</dbReference>
<dbReference type="FunFam" id="2.30.39.10:FF:000002">
    <property type="entry name" value="Serpin family D member 1"/>
    <property type="match status" value="1"/>
</dbReference>